<protein>
    <submittedName>
        <fullName evidence="1">Uncharacterized protein</fullName>
    </submittedName>
</protein>
<gene>
    <name evidence="1" type="ORF">L195_g040785</name>
</gene>
<organism evidence="1 2">
    <name type="scientific">Trifolium pratense</name>
    <name type="common">Red clover</name>
    <dbReference type="NCBI Taxonomy" id="57577"/>
    <lineage>
        <taxon>Eukaryota</taxon>
        <taxon>Viridiplantae</taxon>
        <taxon>Streptophyta</taxon>
        <taxon>Embryophyta</taxon>
        <taxon>Tracheophyta</taxon>
        <taxon>Spermatophyta</taxon>
        <taxon>Magnoliopsida</taxon>
        <taxon>eudicotyledons</taxon>
        <taxon>Gunneridae</taxon>
        <taxon>Pentapetalae</taxon>
        <taxon>rosids</taxon>
        <taxon>fabids</taxon>
        <taxon>Fabales</taxon>
        <taxon>Fabaceae</taxon>
        <taxon>Papilionoideae</taxon>
        <taxon>50 kb inversion clade</taxon>
        <taxon>NPAAA clade</taxon>
        <taxon>Hologalegina</taxon>
        <taxon>IRL clade</taxon>
        <taxon>Trifolieae</taxon>
        <taxon>Trifolium</taxon>
    </lineage>
</organism>
<comment type="caution">
    <text evidence="1">The sequence shown here is derived from an EMBL/GenBank/DDBJ whole genome shotgun (WGS) entry which is preliminary data.</text>
</comment>
<dbReference type="EMBL" id="ASHM01047056">
    <property type="protein sequence ID" value="PNX84722.1"/>
    <property type="molecule type" value="Genomic_DNA"/>
</dbReference>
<reference evidence="1 2" key="2">
    <citation type="journal article" date="2017" name="Front. Plant Sci.">
        <title>Gene Classification and Mining of Molecular Markers Useful in Red Clover (Trifolium pratense) Breeding.</title>
        <authorList>
            <person name="Istvanek J."/>
            <person name="Dluhosova J."/>
            <person name="Dluhos P."/>
            <person name="Patkova L."/>
            <person name="Nedelnik J."/>
            <person name="Repkova J."/>
        </authorList>
    </citation>
    <scope>NUCLEOTIDE SEQUENCE [LARGE SCALE GENOMIC DNA]</scope>
    <source>
        <strain evidence="2">cv. Tatra</strain>
        <tissue evidence="1">Young leaves</tissue>
    </source>
</reference>
<dbReference type="AlphaFoldDB" id="A0A2K3M1R5"/>
<sequence length="187" mass="20828">MENCNGVCNPILPGNKLKKDETGIACDSTNYKQMVGCIICLLATRPDLAFSVCLVARFMERPTEIHVAAVKRILRYLKSTISYGLWYEKGKDDELFGWSDLDYAGDLDDRKSTSGYVVMVGSKAVSWSSKKATNCHTIHHKGRVHSSSQLCLDIWLSRILAPISTGRKNASPYIVIIAHQLSYQGIQ</sequence>
<evidence type="ECO:0000313" key="1">
    <source>
        <dbReference type="EMBL" id="PNX84722.1"/>
    </source>
</evidence>
<dbReference type="STRING" id="57577.A0A2K3M1R5"/>
<proteinExistence type="predicted"/>
<dbReference type="Proteomes" id="UP000236291">
    <property type="component" value="Unassembled WGS sequence"/>
</dbReference>
<dbReference type="PANTHER" id="PTHR11439:SF517">
    <property type="entry name" value="CYSTEINE-RICH RLK (RECEPTOR-LIKE PROTEIN KINASE) 8"/>
    <property type="match status" value="1"/>
</dbReference>
<reference evidence="1 2" key="1">
    <citation type="journal article" date="2014" name="Am. J. Bot.">
        <title>Genome assembly and annotation for red clover (Trifolium pratense; Fabaceae).</title>
        <authorList>
            <person name="Istvanek J."/>
            <person name="Jaros M."/>
            <person name="Krenek A."/>
            <person name="Repkova J."/>
        </authorList>
    </citation>
    <scope>NUCLEOTIDE SEQUENCE [LARGE SCALE GENOMIC DNA]</scope>
    <source>
        <strain evidence="2">cv. Tatra</strain>
        <tissue evidence="1">Young leaves</tissue>
    </source>
</reference>
<dbReference type="PANTHER" id="PTHR11439">
    <property type="entry name" value="GAG-POL-RELATED RETROTRANSPOSON"/>
    <property type="match status" value="1"/>
</dbReference>
<evidence type="ECO:0000313" key="2">
    <source>
        <dbReference type="Proteomes" id="UP000236291"/>
    </source>
</evidence>
<dbReference type="ExpressionAtlas" id="A0A2K3M1R5">
    <property type="expression patterns" value="baseline"/>
</dbReference>
<accession>A0A2K3M1R5</accession>
<name>A0A2K3M1R5_TRIPR</name>